<accession>A0A4R9BMS3</accession>
<dbReference type="Proteomes" id="UP000297626">
    <property type="component" value="Unassembled WGS sequence"/>
</dbReference>
<dbReference type="SUPFAM" id="SSF53756">
    <property type="entry name" value="UDP-Glycosyltransferase/glycogen phosphorylase"/>
    <property type="match status" value="1"/>
</dbReference>
<evidence type="ECO:0000256" key="2">
    <source>
        <dbReference type="ARBA" id="ARBA00022679"/>
    </source>
</evidence>
<dbReference type="Pfam" id="PF13439">
    <property type="entry name" value="Glyco_transf_4"/>
    <property type="match status" value="1"/>
</dbReference>
<proteinExistence type="predicted"/>
<dbReference type="PANTHER" id="PTHR46401">
    <property type="entry name" value="GLYCOSYLTRANSFERASE WBBK-RELATED"/>
    <property type="match status" value="1"/>
</dbReference>
<reference evidence="5 6" key="1">
    <citation type="submission" date="2019-03" db="EMBL/GenBank/DDBJ databases">
        <title>Genomics of glacier-inhabiting Cryobacterium strains.</title>
        <authorList>
            <person name="Liu Q."/>
            <person name="Xin Y.-H."/>
        </authorList>
    </citation>
    <scope>NUCLEOTIDE SEQUENCE [LARGE SCALE GENOMIC DNA]</scope>
    <source>
        <strain evidence="5 6">Sr54</strain>
    </source>
</reference>
<evidence type="ECO:0000313" key="5">
    <source>
        <dbReference type="EMBL" id="TFD86283.1"/>
    </source>
</evidence>
<dbReference type="PANTHER" id="PTHR46401:SF2">
    <property type="entry name" value="GLYCOSYLTRANSFERASE WBBK-RELATED"/>
    <property type="match status" value="1"/>
</dbReference>
<dbReference type="InterPro" id="IPR001296">
    <property type="entry name" value="Glyco_trans_1"/>
</dbReference>
<dbReference type="GO" id="GO:0016757">
    <property type="term" value="F:glycosyltransferase activity"/>
    <property type="evidence" value="ECO:0007669"/>
    <property type="project" value="UniProtKB-KW"/>
</dbReference>
<feature type="domain" description="Glycosyltransferase subfamily 4-like N-terminal" evidence="4">
    <location>
        <begin position="31"/>
        <end position="186"/>
    </location>
</feature>
<dbReference type="InterPro" id="IPR028098">
    <property type="entry name" value="Glyco_trans_4-like_N"/>
</dbReference>
<comment type="caution">
    <text evidence="5">The sequence shown here is derived from an EMBL/GenBank/DDBJ whole genome shotgun (WGS) entry which is preliminary data.</text>
</comment>
<evidence type="ECO:0000313" key="6">
    <source>
        <dbReference type="Proteomes" id="UP000297626"/>
    </source>
</evidence>
<keyword evidence="2 5" id="KW-0808">Transferase</keyword>
<name>A0A4R9BMS3_9MICO</name>
<dbReference type="Pfam" id="PF00534">
    <property type="entry name" value="Glycos_transf_1"/>
    <property type="match status" value="1"/>
</dbReference>
<keyword evidence="6" id="KW-1185">Reference proteome</keyword>
<feature type="domain" description="Glycosyl transferase family 1" evidence="3">
    <location>
        <begin position="206"/>
        <end position="355"/>
    </location>
</feature>
<evidence type="ECO:0000256" key="1">
    <source>
        <dbReference type="ARBA" id="ARBA00022676"/>
    </source>
</evidence>
<dbReference type="CDD" id="cd03809">
    <property type="entry name" value="GT4_MtfB-like"/>
    <property type="match status" value="1"/>
</dbReference>
<organism evidence="5 6">
    <name type="scientific">Cryobacterium serini</name>
    <dbReference type="NCBI Taxonomy" id="1259201"/>
    <lineage>
        <taxon>Bacteria</taxon>
        <taxon>Bacillati</taxon>
        <taxon>Actinomycetota</taxon>
        <taxon>Actinomycetes</taxon>
        <taxon>Micrococcales</taxon>
        <taxon>Microbacteriaceae</taxon>
        <taxon>Cryobacterium</taxon>
    </lineage>
</organism>
<sequence>MAGLRASLQLLPFRIMPKILVDLLSYTGTKGGMETYARELYRAIAAANSEFEFVGLASKEGFALDQSWFPGTVIDSGISGENRFAWAFGELFMVTRWAKKLSADLIHSPATLGTMSRAVPSVVTMHDMLYWSHPNLMSTGLYTGPVKWMERRAAQAATRILTISDVSRDEIVKFLRVSPDRLDVVPLSGTASPSVDRSRFTSSAQGMLLATGNRRPHKNWEGIIRALPLVPEGIRPRVVITGSHGDDPLRAVVTELGLEKWIDLKGWVTAEDLENLYSTATAMVMPSFCDGFCLPALEAMMAGVPVMLSDIPVYREVSADAALYFTPTDSASIAAAISTAVTNPTFMAELVERGYTQAAKYSWKKTAAGTLDTFRAALAARTGS</sequence>
<dbReference type="EMBL" id="SOHN01000016">
    <property type="protein sequence ID" value="TFD86283.1"/>
    <property type="molecule type" value="Genomic_DNA"/>
</dbReference>
<dbReference type="Gene3D" id="3.40.50.2000">
    <property type="entry name" value="Glycogen Phosphorylase B"/>
    <property type="match status" value="2"/>
</dbReference>
<keyword evidence="1" id="KW-0328">Glycosyltransferase</keyword>
<dbReference type="AlphaFoldDB" id="A0A4R9BMS3"/>
<evidence type="ECO:0000259" key="4">
    <source>
        <dbReference type="Pfam" id="PF13439"/>
    </source>
</evidence>
<gene>
    <name evidence="5" type="ORF">E3T51_14295</name>
</gene>
<evidence type="ECO:0000259" key="3">
    <source>
        <dbReference type="Pfam" id="PF00534"/>
    </source>
</evidence>
<protein>
    <submittedName>
        <fullName evidence="5">Glycosyltransferase family 1 protein</fullName>
    </submittedName>
</protein>